<evidence type="ECO:0000313" key="3">
    <source>
        <dbReference type="Proteomes" id="UP000712600"/>
    </source>
</evidence>
<evidence type="ECO:0000256" key="1">
    <source>
        <dbReference type="SAM" id="MobiDB-lite"/>
    </source>
</evidence>
<feature type="region of interest" description="Disordered" evidence="1">
    <location>
        <begin position="1"/>
        <end position="22"/>
    </location>
</feature>
<accession>A0A8S9SCD4</accession>
<reference evidence="2" key="1">
    <citation type="submission" date="2019-12" db="EMBL/GenBank/DDBJ databases">
        <title>Genome sequencing and annotation of Brassica cretica.</title>
        <authorList>
            <person name="Studholme D.J."/>
            <person name="Sarris P."/>
        </authorList>
    </citation>
    <scope>NUCLEOTIDE SEQUENCE</scope>
    <source>
        <strain evidence="2">PFS-109/04</strain>
        <tissue evidence="2">Leaf</tissue>
    </source>
</reference>
<protein>
    <submittedName>
        <fullName evidence="2">Uncharacterized protein</fullName>
    </submittedName>
</protein>
<comment type="caution">
    <text evidence="2">The sequence shown here is derived from an EMBL/GenBank/DDBJ whole genome shotgun (WGS) entry which is preliminary data.</text>
</comment>
<evidence type="ECO:0000313" key="2">
    <source>
        <dbReference type="EMBL" id="KAF3599502.1"/>
    </source>
</evidence>
<proteinExistence type="predicted"/>
<dbReference type="EMBL" id="QGKX02000004">
    <property type="protein sequence ID" value="KAF3599502.1"/>
    <property type="molecule type" value="Genomic_DNA"/>
</dbReference>
<dbReference type="AlphaFoldDB" id="A0A8S9SCD4"/>
<name>A0A8S9SCD4_BRACR</name>
<sequence>MVDKSNQTDTHGIPLPENHDDAGVCQFSPFRFSNKPKGLGDKCWTQLWSICQTGRSQFRPCDAKRPSTSKKRPIREVEDRGTVAETSDSIHYKRKSRHMKKNTLKNLERATPTLRPCFHSSSDPFS</sequence>
<gene>
    <name evidence="2" type="ORF">F2Q69_00036975</name>
</gene>
<feature type="region of interest" description="Disordered" evidence="1">
    <location>
        <begin position="59"/>
        <end position="86"/>
    </location>
</feature>
<feature type="compositionally biased region" description="Polar residues" evidence="1">
    <location>
        <begin position="1"/>
        <end position="10"/>
    </location>
</feature>
<dbReference type="Proteomes" id="UP000712600">
    <property type="component" value="Unassembled WGS sequence"/>
</dbReference>
<organism evidence="2 3">
    <name type="scientific">Brassica cretica</name>
    <name type="common">Mustard</name>
    <dbReference type="NCBI Taxonomy" id="69181"/>
    <lineage>
        <taxon>Eukaryota</taxon>
        <taxon>Viridiplantae</taxon>
        <taxon>Streptophyta</taxon>
        <taxon>Embryophyta</taxon>
        <taxon>Tracheophyta</taxon>
        <taxon>Spermatophyta</taxon>
        <taxon>Magnoliopsida</taxon>
        <taxon>eudicotyledons</taxon>
        <taxon>Gunneridae</taxon>
        <taxon>Pentapetalae</taxon>
        <taxon>rosids</taxon>
        <taxon>malvids</taxon>
        <taxon>Brassicales</taxon>
        <taxon>Brassicaceae</taxon>
        <taxon>Brassiceae</taxon>
        <taxon>Brassica</taxon>
    </lineage>
</organism>